<keyword evidence="1" id="KW-1185">Reference proteome</keyword>
<sequence>MSTTTSVRRLKDRGGAGVKITAPPSTKTLTPLSSKSGSVKSTGGESLRRSAGKENPRPTSRVRAATASASAHQKPMLRAMPRMDKAASSSATANAVEGGDSRAEPRARWSTSSVPRGRSSEFSKTLSKTSRVSKVSVNSRVLNDKVSENGNRVLKEVEKSGELYGKFDVKSDKIKKSEKVSKFCETKELSSSSVSIKSSVVNPNVKYPVLDEVKLKSLVEKCGNVVESNVQIPASEEVKVKSLVEKSGSIVESIVKDSRLMTRSNSYTGVLKEKCENEQGKVGMSVNKYPSKLHEKLAFLEGKVKRIATDIKRTKEMLDMNNPDSSKLIISDIQEKISGIEKAMGNVVDGDGKIGLLSCSKTENVDAGENISGIEKAMGNVVDGDEKIGSLSLSKTESVNADEKISGIDKAMCNVADGDRKIDLQSEKREEKLEDDGKSFVKGLNVQQLEARLFPHHKLLRERTSLKTLMGCTKSEELESVESTSEVKLEKKFTSPIDENPIAVEFLVSLSKELSKVTTRCEDAGLQITNVQDVDDTVSLEKQNSSLKLLKGKDSVDHLLASDERLESFDDQENKPDMIMEEEPEDSCTYELNEIGRKTSTGGWFVSEGESVLLTHDDSSCSFHDIVHCEEKADYKPPVGVSSNMWRDCWIIRAPGVDGSSGRYVVAASAGNSMDSGFCSWDFYTRDVRAFHVDDGFSTTRAPLASLPNNPMYRRNTLSSIMAPQNQQWWYKPCGPLIVSGASCQRMVRTYDIRDGEQILKWDLQRPMLAMDYSSPLQWRSRGKVVIAETEGLSLWDVNSMSPQPLLSVSSSGRQISALHVNNTDAELGGGVRQRVSSSEVEGNDGVFCTTDSINVLDFRHPSGIGLKIPKVGANVQSLFSRGDSLYLGCTTVKSAVKRQVSSQIQQFSLRKQRLCSNYVLPESNAHSHYMALTQVWGNSNFVMGVCGLGLFVFDSYKDDALQSSILDQNNGQNLRETIGPDDLYSPSFDYLSSRVLLISRDRPAMWKYMF</sequence>
<reference evidence="1" key="1">
    <citation type="journal article" date="2014" name="Nat. Commun.">
        <title>The tobacco genome sequence and its comparison with those of tomato and potato.</title>
        <authorList>
            <person name="Sierro N."/>
            <person name="Battey J.N."/>
            <person name="Ouadi S."/>
            <person name="Bakaher N."/>
            <person name="Bovet L."/>
            <person name="Willig A."/>
            <person name="Goepfert S."/>
            <person name="Peitsch M.C."/>
            <person name="Ivanov N.V."/>
        </authorList>
    </citation>
    <scope>NUCLEOTIDE SEQUENCE [LARGE SCALE GENOMIC DNA]</scope>
</reference>
<name>A0AC58SKG7_TOBAC</name>
<protein>
    <submittedName>
        <fullName evidence="2">KIN14B-interacting protein At4g14310-like</fullName>
    </submittedName>
</protein>
<gene>
    <name evidence="2" type="primary">LOC107814299</name>
</gene>
<dbReference type="RefSeq" id="XP_075085466.1">
    <property type="nucleotide sequence ID" value="XM_075229365.1"/>
</dbReference>
<evidence type="ECO:0000313" key="2">
    <source>
        <dbReference type="RefSeq" id="XP_075085466.1"/>
    </source>
</evidence>
<proteinExistence type="predicted"/>
<reference evidence="2" key="2">
    <citation type="submission" date="2025-08" db="UniProtKB">
        <authorList>
            <consortium name="RefSeq"/>
        </authorList>
    </citation>
    <scope>IDENTIFICATION</scope>
    <source>
        <tissue evidence="2">Leaf</tissue>
    </source>
</reference>
<dbReference type="Proteomes" id="UP000790787">
    <property type="component" value="Chromosome 14"/>
</dbReference>
<organism evidence="1 2">
    <name type="scientific">Nicotiana tabacum</name>
    <name type="common">Common tobacco</name>
    <dbReference type="NCBI Taxonomy" id="4097"/>
    <lineage>
        <taxon>Eukaryota</taxon>
        <taxon>Viridiplantae</taxon>
        <taxon>Streptophyta</taxon>
        <taxon>Embryophyta</taxon>
        <taxon>Tracheophyta</taxon>
        <taxon>Spermatophyta</taxon>
        <taxon>Magnoliopsida</taxon>
        <taxon>eudicotyledons</taxon>
        <taxon>Gunneridae</taxon>
        <taxon>Pentapetalae</taxon>
        <taxon>asterids</taxon>
        <taxon>lamiids</taxon>
        <taxon>Solanales</taxon>
        <taxon>Solanaceae</taxon>
        <taxon>Nicotianoideae</taxon>
        <taxon>Nicotianeae</taxon>
        <taxon>Nicotiana</taxon>
    </lineage>
</organism>
<evidence type="ECO:0000313" key="1">
    <source>
        <dbReference type="Proteomes" id="UP000790787"/>
    </source>
</evidence>
<accession>A0AC58SKG7</accession>